<accession>A0ABQ1TPJ0</accession>
<proteinExistence type="predicted"/>
<protein>
    <submittedName>
        <fullName evidence="1">Uncharacterized protein</fullName>
    </submittedName>
</protein>
<keyword evidence="2" id="KW-1185">Reference proteome</keyword>
<dbReference type="Proteomes" id="UP000638462">
    <property type="component" value="Unassembled WGS sequence"/>
</dbReference>
<sequence length="71" mass="8775">MHLCEQDTVYETYKVEIFRMSDKNRARKMFAEQIVKLNENRKETELCQFWSSEFFKDQNRLTMESMDKHCK</sequence>
<gene>
    <name evidence="1" type="ORF">GCM10008027_26680</name>
</gene>
<evidence type="ECO:0000313" key="2">
    <source>
        <dbReference type="Proteomes" id="UP000638462"/>
    </source>
</evidence>
<dbReference type="EMBL" id="BMIT01000010">
    <property type="protein sequence ID" value="GGF00502.1"/>
    <property type="molecule type" value="Genomic_DNA"/>
</dbReference>
<comment type="caution">
    <text evidence="1">The sequence shown here is derived from an EMBL/GenBank/DDBJ whole genome shotgun (WGS) entry which is preliminary data.</text>
</comment>
<organism evidence="1 2">
    <name type="scientific">Pseudoalteromonas gelatinilytica</name>
    <dbReference type="NCBI Taxonomy" id="1703256"/>
    <lineage>
        <taxon>Bacteria</taxon>
        <taxon>Pseudomonadati</taxon>
        <taxon>Pseudomonadota</taxon>
        <taxon>Gammaproteobacteria</taxon>
        <taxon>Alteromonadales</taxon>
        <taxon>Pseudoalteromonadaceae</taxon>
        <taxon>Pseudoalteromonas</taxon>
    </lineage>
</organism>
<evidence type="ECO:0000313" key="1">
    <source>
        <dbReference type="EMBL" id="GGF00502.1"/>
    </source>
</evidence>
<name>A0ABQ1TPJ0_9GAMM</name>
<reference evidence="2" key="1">
    <citation type="journal article" date="2019" name="Int. J. Syst. Evol. Microbiol.">
        <title>The Global Catalogue of Microorganisms (GCM) 10K type strain sequencing project: providing services to taxonomists for standard genome sequencing and annotation.</title>
        <authorList>
            <consortium name="The Broad Institute Genomics Platform"/>
            <consortium name="The Broad Institute Genome Sequencing Center for Infectious Disease"/>
            <person name="Wu L."/>
            <person name="Ma J."/>
        </authorList>
    </citation>
    <scope>NUCLEOTIDE SEQUENCE [LARGE SCALE GENOMIC DNA]</scope>
    <source>
        <strain evidence="2">CGMCC 1.15394</strain>
    </source>
</reference>